<feature type="transmembrane region" description="Helical" evidence="8">
    <location>
        <begin position="163"/>
        <end position="191"/>
    </location>
</feature>
<dbReference type="NCBIfam" id="NF037997">
    <property type="entry name" value="Na_Pi_symport"/>
    <property type="match status" value="1"/>
</dbReference>
<dbReference type="InterPro" id="IPR003841">
    <property type="entry name" value="Na/Pi_transpt"/>
</dbReference>
<keyword evidence="10" id="KW-1185">Reference proteome</keyword>
<keyword evidence="5 8" id="KW-1133">Transmembrane helix</keyword>
<feature type="compositionally biased region" description="Basic and acidic residues" evidence="7">
    <location>
        <begin position="62"/>
        <end position="73"/>
    </location>
</feature>
<feature type="compositionally biased region" description="Basic and acidic residues" evidence="7">
    <location>
        <begin position="27"/>
        <end position="41"/>
    </location>
</feature>
<protein>
    <submittedName>
        <fullName evidence="9">Uncharacterized protein</fullName>
    </submittedName>
</protein>
<accession>A0AAN9C027</accession>
<keyword evidence="6 8" id="KW-0472">Membrane</keyword>
<evidence type="ECO:0000313" key="9">
    <source>
        <dbReference type="EMBL" id="KAK7114983.1"/>
    </source>
</evidence>
<dbReference type="NCBIfam" id="TIGR01013">
    <property type="entry name" value="2a58"/>
    <property type="match status" value="1"/>
</dbReference>
<evidence type="ECO:0000256" key="1">
    <source>
        <dbReference type="ARBA" id="ARBA00004424"/>
    </source>
</evidence>
<reference evidence="9 10" key="1">
    <citation type="submission" date="2024-02" db="EMBL/GenBank/DDBJ databases">
        <title>Chromosome-scale genome assembly of the rough periwinkle Littorina saxatilis.</title>
        <authorList>
            <person name="De Jode A."/>
            <person name="Faria R."/>
            <person name="Formenti G."/>
            <person name="Sims Y."/>
            <person name="Smith T.P."/>
            <person name="Tracey A."/>
            <person name="Wood J.M.D."/>
            <person name="Zagrodzka Z.B."/>
            <person name="Johannesson K."/>
            <person name="Butlin R.K."/>
            <person name="Leder E.H."/>
        </authorList>
    </citation>
    <scope>NUCLEOTIDE SEQUENCE [LARGE SCALE GENOMIC DNA]</scope>
    <source>
        <strain evidence="9">Snail1</strain>
        <tissue evidence="9">Muscle</tissue>
    </source>
</reference>
<feature type="compositionally biased region" description="Basic residues" evidence="7">
    <location>
        <begin position="74"/>
        <end position="85"/>
    </location>
</feature>
<feature type="region of interest" description="Disordered" evidence="7">
    <location>
        <begin position="1"/>
        <end position="85"/>
    </location>
</feature>
<evidence type="ECO:0000313" key="10">
    <source>
        <dbReference type="Proteomes" id="UP001374579"/>
    </source>
</evidence>
<name>A0AAN9C027_9CAEN</name>
<dbReference type="GO" id="GO:0044341">
    <property type="term" value="P:sodium-dependent phosphate transport"/>
    <property type="evidence" value="ECO:0007669"/>
    <property type="project" value="InterPro"/>
</dbReference>
<comment type="caution">
    <text evidence="9">The sequence shown here is derived from an EMBL/GenBank/DDBJ whole genome shotgun (WGS) entry which is preliminary data.</text>
</comment>
<feature type="transmembrane region" description="Helical" evidence="8">
    <location>
        <begin position="404"/>
        <end position="428"/>
    </location>
</feature>
<evidence type="ECO:0000256" key="6">
    <source>
        <dbReference type="ARBA" id="ARBA00023136"/>
    </source>
</evidence>
<evidence type="ECO:0000256" key="3">
    <source>
        <dbReference type="ARBA" id="ARBA00022475"/>
    </source>
</evidence>
<sequence>MSKLLDWSEEDPDRPAYIFRGRNKPGTHMDSRTRNSDKVQVEDDDEVGSNMLPARFPNNNDDDNHHRSKDFDHHHHHHLHHRRHNGPITAKVEFKKEEKCWDEMEKWEKMKRVASITGRVVGLISALYFFICSLGLLESSFKLVGGRTAGETFKNSQLLSNPVAGLMIGVMATVLVQSSSTATSIVVALVASEVIPLMSGIPIIMGTNIGTSITNTIVALAQAGHRDQFERAFAGATVHDMFNWLAVMILLPLEVATHYLYHLTSALLSSMPSASEGTQVEILTAITKPFIHMIVQVNSGAITDIVLADNTTEVKETVLKRWCNRERVEVNHTTTHFNPVDIRCSEQAVGSVFHNACVAAQYPETAVFAISWNTTQLINITTQGNRCSHLFAATNWTDNTVGGVLLAVAFLIIVTSLFAIVKILNALLQGQVAKVISKTINKDLPGRAAYFTAYLALAVGCCMTLIIQSSSVFTSTLTPLVGMGIVSLERMYPLTLGANIGTTITGILAALSTQGPHMRDALQIALCHLFFNISGTLLFFPVPVTRIPVPLARMLGRVTAHHRWFAIFYLVFMFILFPAIVFALSYAGWVYLACIGGPLLLLFLFTSVVNVLQVKRNHWLPPILRTWDFLPRCLHSLDPIDQVVTSCLCCAGHHGEVTCIHGHHDSDEEDV</sequence>
<dbReference type="EMBL" id="JBAMIC010000001">
    <property type="protein sequence ID" value="KAK7114983.1"/>
    <property type="molecule type" value="Genomic_DNA"/>
</dbReference>
<feature type="transmembrane region" description="Helical" evidence="8">
    <location>
        <begin position="590"/>
        <end position="612"/>
    </location>
</feature>
<evidence type="ECO:0000256" key="5">
    <source>
        <dbReference type="ARBA" id="ARBA00022989"/>
    </source>
</evidence>
<keyword evidence="4 8" id="KW-0812">Transmembrane</keyword>
<gene>
    <name evidence="9" type="ORF">V1264_000938</name>
</gene>
<feature type="transmembrane region" description="Helical" evidence="8">
    <location>
        <begin position="116"/>
        <end position="137"/>
    </location>
</feature>
<dbReference type="Proteomes" id="UP001374579">
    <property type="component" value="Unassembled WGS sequence"/>
</dbReference>
<dbReference type="Pfam" id="PF02690">
    <property type="entry name" value="Na_Pi_cotrans"/>
    <property type="match status" value="2"/>
</dbReference>
<dbReference type="PANTHER" id="PTHR10010:SF46">
    <property type="entry name" value="SODIUM-DEPENDENT PHOSPHATE TRANSPORT PROTEIN 2B"/>
    <property type="match status" value="1"/>
</dbReference>
<evidence type="ECO:0000256" key="2">
    <source>
        <dbReference type="ARBA" id="ARBA00005808"/>
    </source>
</evidence>
<feature type="transmembrane region" description="Helical" evidence="8">
    <location>
        <begin position="564"/>
        <end position="584"/>
    </location>
</feature>
<comment type="similarity">
    <text evidence="2">Belongs to the SLC34A transporter family.</text>
</comment>
<evidence type="ECO:0000256" key="4">
    <source>
        <dbReference type="ARBA" id="ARBA00022692"/>
    </source>
</evidence>
<dbReference type="PANTHER" id="PTHR10010">
    <property type="entry name" value="SOLUTE CARRIER FAMILY 34 SODIUM PHOSPHATE , MEMBER 2-RELATED"/>
    <property type="match status" value="1"/>
</dbReference>
<evidence type="ECO:0000256" key="8">
    <source>
        <dbReference type="SAM" id="Phobius"/>
    </source>
</evidence>
<dbReference type="AlphaFoldDB" id="A0AAN9C027"/>
<comment type="subcellular location">
    <subcellularLocation>
        <location evidence="1">Apical cell membrane</location>
        <topology evidence="1">Multi-pass membrane protein</topology>
    </subcellularLocation>
</comment>
<feature type="transmembrane region" description="Helical" evidence="8">
    <location>
        <begin position="241"/>
        <end position="261"/>
    </location>
</feature>
<dbReference type="GO" id="GO:0005436">
    <property type="term" value="F:sodium:phosphate symporter activity"/>
    <property type="evidence" value="ECO:0007669"/>
    <property type="project" value="InterPro"/>
</dbReference>
<organism evidence="9 10">
    <name type="scientific">Littorina saxatilis</name>
    <dbReference type="NCBI Taxonomy" id="31220"/>
    <lineage>
        <taxon>Eukaryota</taxon>
        <taxon>Metazoa</taxon>
        <taxon>Spiralia</taxon>
        <taxon>Lophotrochozoa</taxon>
        <taxon>Mollusca</taxon>
        <taxon>Gastropoda</taxon>
        <taxon>Caenogastropoda</taxon>
        <taxon>Littorinimorpha</taxon>
        <taxon>Littorinoidea</taxon>
        <taxon>Littorinidae</taxon>
        <taxon>Littorina</taxon>
    </lineage>
</organism>
<feature type="transmembrane region" description="Helical" evidence="8">
    <location>
        <begin position="448"/>
        <end position="470"/>
    </location>
</feature>
<keyword evidence="3" id="KW-1003">Cell membrane</keyword>
<feature type="transmembrane region" description="Helical" evidence="8">
    <location>
        <begin position="523"/>
        <end position="544"/>
    </location>
</feature>
<proteinExistence type="inferred from homology"/>
<evidence type="ECO:0000256" key="7">
    <source>
        <dbReference type="SAM" id="MobiDB-lite"/>
    </source>
</evidence>
<feature type="transmembrane region" description="Helical" evidence="8">
    <location>
        <begin position="491"/>
        <end position="511"/>
    </location>
</feature>
<dbReference type="GO" id="GO:0016324">
    <property type="term" value="C:apical plasma membrane"/>
    <property type="evidence" value="ECO:0007669"/>
    <property type="project" value="UniProtKB-SubCell"/>
</dbReference>